<name>A0A8D8VZL7_9HEMI</name>
<protein>
    <submittedName>
        <fullName evidence="2">Uncharacterized protein</fullName>
    </submittedName>
</protein>
<dbReference type="AlphaFoldDB" id="A0A8D8VZL7"/>
<reference evidence="2" key="1">
    <citation type="submission" date="2021-05" db="EMBL/GenBank/DDBJ databases">
        <authorList>
            <person name="Alioto T."/>
            <person name="Alioto T."/>
            <person name="Gomez Garrido J."/>
        </authorList>
    </citation>
    <scope>NUCLEOTIDE SEQUENCE</scope>
</reference>
<accession>A0A8D8VZL7</accession>
<dbReference type="EMBL" id="HBUF01111808">
    <property type="protein sequence ID" value="CAG6640380.1"/>
    <property type="molecule type" value="Transcribed_RNA"/>
</dbReference>
<dbReference type="EMBL" id="HBUF01111807">
    <property type="protein sequence ID" value="CAG6640377.1"/>
    <property type="molecule type" value="Transcribed_RNA"/>
</dbReference>
<evidence type="ECO:0000313" key="2">
    <source>
        <dbReference type="EMBL" id="CAG6640383.1"/>
    </source>
</evidence>
<sequence>MDRLNFTLDNYGSNITEDVTLIQDLEEIGLTELETVVIACLATAVPLLIIFGLGLLIKMCIDRCVKRKAERYQGYLTRDDSRLRETEDEMKTSESQFSVIPPEEINEVVGAYGCAMAGAGVSSRPNGSIITINMKNNHLIVETEEPLPGISKSPTTLSPFSYATSTSSRNTLVSNTSGGTTYMVDIVEEQDTELDDLLDMNGPFMSNQEYYKYNKSKYEASQGGNRYHNAGASIHIADINTTCVDLTHHNHEPKQMDPSRKIALKDFQSDIYEQNIEDIFKRSLSDSVDNEEVLSVEILDTKNEALSYQKMLNDNQMFLKDIKPTHSTHHTARLTQPNTPQCNDCDSNYNVAPHYGQTAHDTSDKHNVQLCDYHPSNTSSTGNYTVNSDAHIRQENKVNTSPGIYDYACNCEVHHTEESEKRKINSCIPDVVQHNNAIFPTGPMSSQCILENYQNMYNDIRLGQVTSGFSQCDGLSCENEYYRYGNQTEYYLNENKSCKTVLPEEMVHFEQQKRLGNGFKTPSNY</sequence>
<evidence type="ECO:0000256" key="1">
    <source>
        <dbReference type="SAM" id="Phobius"/>
    </source>
</evidence>
<dbReference type="EMBL" id="HBUF01111809">
    <property type="protein sequence ID" value="CAG6640383.1"/>
    <property type="molecule type" value="Transcribed_RNA"/>
</dbReference>
<organism evidence="2">
    <name type="scientific">Cacopsylla melanoneura</name>
    <dbReference type="NCBI Taxonomy" id="428564"/>
    <lineage>
        <taxon>Eukaryota</taxon>
        <taxon>Metazoa</taxon>
        <taxon>Ecdysozoa</taxon>
        <taxon>Arthropoda</taxon>
        <taxon>Hexapoda</taxon>
        <taxon>Insecta</taxon>
        <taxon>Pterygota</taxon>
        <taxon>Neoptera</taxon>
        <taxon>Paraneoptera</taxon>
        <taxon>Hemiptera</taxon>
        <taxon>Sternorrhyncha</taxon>
        <taxon>Psylloidea</taxon>
        <taxon>Psyllidae</taxon>
        <taxon>Psyllinae</taxon>
        <taxon>Cacopsylla</taxon>
    </lineage>
</organism>
<keyword evidence="1" id="KW-1133">Transmembrane helix</keyword>
<dbReference type="EMBL" id="HBUF01573323">
    <property type="protein sequence ID" value="CAG6767410.1"/>
    <property type="molecule type" value="Transcribed_RNA"/>
</dbReference>
<proteinExistence type="predicted"/>
<keyword evidence="1" id="KW-0812">Transmembrane</keyword>
<keyword evidence="1" id="KW-0472">Membrane</keyword>
<dbReference type="EMBL" id="HBUF01573324">
    <property type="protein sequence ID" value="CAG6767411.1"/>
    <property type="molecule type" value="Transcribed_RNA"/>
</dbReference>
<feature type="transmembrane region" description="Helical" evidence="1">
    <location>
        <begin position="36"/>
        <end position="57"/>
    </location>
</feature>